<reference evidence="2" key="1">
    <citation type="journal article" date="2023" name="Genome Biol. Evol.">
        <title>First Whole Genome Sequence and Flow Cytometry Genome Size Data for the Lichen-Forming Fungus Ramalina farinacea (Ascomycota).</title>
        <authorList>
            <person name="Llewellyn T."/>
            <person name="Mian S."/>
            <person name="Hill R."/>
            <person name="Leitch I.J."/>
            <person name="Gaya E."/>
        </authorList>
    </citation>
    <scope>NUCLEOTIDE SEQUENCE</scope>
    <source>
        <strain evidence="2">LIQ254RAFAR</strain>
    </source>
</reference>
<evidence type="ECO:0000256" key="1">
    <source>
        <dbReference type="SAM" id="MobiDB-lite"/>
    </source>
</evidence>
<gene>
    <name evidence="2" type="ORF">OHK93_006938</name>
</gene>
<sequence>MSNEMSCLFDGHRPNHHLRLRQIWAEALAACGYDAEEYISQSARFEELSDTDEEGSEAQNVILPFGEEISTAEYFSRAKRFDELSKIYNRRSQDQRETISEQDDTSTAEESAQSLGLNDEAYNGASASETDDAFEPSYSLPYNSSDWAGLEEDALVWRD</sequence>
<evidence type="ECO:0000313" key="2">
    <source>
        <dbReference type="EMBL" id="MDI1487667.1"/>
    </source>
</evidence>
<dbReference type="EMBL" id="JAPUFD010000006">
    <property type="protein sequence ID" value="MDI1487667.1"/>
    <property type="molecule type" value="Genomic_DNA"/>
</dbReference>
<dbReference type="AlphaFoldDB" id="A0AA43TX62"/>
<proteinExistence type="predicted"/>
<organism evidence="2 3">
    <name type="scientific">Ramalina farinacea</name>
    <dbReference type="NCBI Taxonomy" id="258253"/>
    <lineage>
        <taxon>Eukaryota</taxon>
        <taxon>Fungi</taxon>
        <taxon>Dikarya</taxon>
        <taxon>Ascomycota</taxon>
        <taxon>Pezizomycotina</taxon>
        <taxon>Lecanoromycetes</taxon>
        <taxon>OSLEUM clade</taxon>
        <taxon>Lecanoromycetidae</taxon>
        <taxon>Lecanorales</taxon>
        <taxon>Lecanorineae</taxon>
        <taxon>Ramalinaceae</taxon>
        <taxon>Ramalina</taxon>
    </lineage>
</organism>
<name>A0AA43TX62_9LECA</name>
<comment type="caution">
    <text evidence="2">The sequence shown here is derived from an EMBL/GenBank/DDBJ whole genome shotgun (WGS) entry which is preliminary data.</text>
</comment>
<evidence type="ECO:0000313" key="3">
    <source>
        <dbReference type="Proteomes" id="UP001161017"/>
    </source>
</evidence>
<protein>
    <submittedName>
        <fullName evidence="2">Uncharacterized protein</fullName>
    </submittedName>
</protein>
<feature type="region of interest" description="Disordered" evidence="1">
    <location>
        <begin position="91"/>
        <end position="142"/>
    </location>
</feature>
<keyword evidence="3" id="KW-1185">Reference proteome</keyword>
<accession>A0AA43TX62</accession>
<dbReference type="Proteomes" id="UP001161017">
    <property type="component" value="Unassembled WGS sequence"/>
</dbReference>